<comment type="catalytic activity">
    <reaction evidence="12">
        <text>5-phospho-beta-D-ribosylamine + glycine + ATP = N(1)-(5-phospho-beta-D-ribosyl)glycinamide + ADP + phosphate + H(+)</text>
        <dbReference type="Rhea" id="RHEA:17453"/>
        <dbReference type="ChEBI" id="CHEBI:15378"/>
        <dbReference type="ChEBI" id="CHEBI:30616"/>
        <dbReference type="ChEBI" id="CHEBI:43474"/>
        <dbReference type="ChEBI" id="CHEBI:57305"/>
        <dbReference type="ChEBI" id="CHEBI:58681"/>
        <dbReference type="ChEBI" id="CHEBI:143788"/>
        <dbReference type="ChEBI" id="CHEBI:456216"/>
        <dbReference type="EC" id="6.3.4.13"/>
    </reaction>
</comment>
<feature type="domain" description="ATP-grasp" evidence="14">
    <location>
        <begin position="111"/>
        <end position="318"/>
    </location>
</feature>
<dbReference type="InterPro" id="IPR020561">
    <property type="entry name" value="PRibGlycinamid_synth_ATP-grasp"/>
</dbReference>
<dbReference type="AlphaFoldDB" id="A0A4V3XLJ3"/>
<keyword evidence="8 13" id="KW-0067">ATP-binding</keyword>
<evidence type="ECO:0000313" key="15">
    <source>
        <dbReference type="EMBL" id="THH41123.1"/>
    </source>
</evidence>
<evidence type="ECO:0000256" key="7">
    <source>
        <dbReference type="ARBA" id="ARBA00022755"/>
    </source>
</evidence>
<dbReference type="InterPro" id="IPR020560">
    <property type="entry name" value="PRibGlycinamide_synth_C-dom"/>
</dbReference>
<dbReference type="RefSeq" id="WP_136455949.1">
    <property type="nucleotide sequence ID" value="NZ_SRSF01000001.1"/>
</dbReference>
<evidence type="ECO:0000256" key="6">
    <source>
        <dbReference type="ARBA" id="ARBA00022741"/>
    </source>
</evidence>
<evidence type="ECO:0000256" key="9">
    <source>
        <dbReference type="ARBA" id="ARBA00038345"/>
    </source>
</evidence>
<evidence type="ECO:0000256" key="12">
    <source>
        <dbReference type="HAMAP-Rule" id="MF_00138"/>
    </source>
</evidence>
<keyword evidence="5 12" id="KW-0436">Ligase</keyword>
<organism evidence="15 16">
    <name type="scientific">Neolewinella litorea</name>
    <dbReference type="NCBI Taxonomy" id="2562452"/>
    <lineage>
        <taxon>Bacteria</taxon>
        <taxon>Pseudomonadati</taxon>
        <taxon>Bacteroidota</taxon>
        <taxon>Saprospiria</taxon>
        <taxon>Saprospirales</taxon>
        <taxon>Lewinellaceae</taxon>
        <taxon>Neolewinella</taxon>
    </lineage>
</organism>
<protein>
    <recommendedName>
        <fullName evidence="4 12">Phosphoribosylamine--glycine ligase</fullName>
        <ecNumber evidence="4 12">6.3.4.13</ecNumber>
    </recommendedName>
    <alternativeName>
        <fullName evidence="12">GARS</fullName>
    </alternativeName>
    <alternativeName>
        <fullName evidence="10 12">Glycinamide ribonucleotide synthetase</fullName>
    </alternativeName>
    <alternativeName>
        <fullName evidence="11 12">Phosphoribosylglycinamide synthetase</fullName>
    </alternativeName>
</protein>
<evidence type="ECO:0000256" key="3">
    <source>
        <dbReference type="ARBA" id="ARBA00005174"/>
    </source>
</evidence>
<evidence type="ECO:0000313" key="16">
    <source>
        <dbReference type="Proteomes" id="UP000308528"/>
    </source>
</evidence>
<evidence type="ECO:0000256" key="1">
    <source>
        <dbReference type="ARBA" id="ARBA00001936"/>
    </source>
</evidence>
<evidence type="ECO:0000256" key="8">
    <source>
        <dbReference type="ARBA" id="ARBA00022840"/>
    </source>
</evidence>
<dbReference type="PROSITE" id="PS00184">
    <property type="entry name" value="GARS"/>
    <property type="match status" value="1"/>
</dbReference>
<accession>A0A4V3XLJ3</accession>
<dbReference type="InterPro" id="IPR011054">
    <property type="entry name" value="Rudment_hybrid_motif"/>
</dbReference>
<dbReference type="GO" id="GO:0004637">
    <property type="term" value="F:phosphoribosylamine-glycine ligase activity"/>
    <property type="evidence" value="ECO:0007669"/>
    <property type="project" value="UniProtKB-UniRule"/>
</dbReference>
<comment type="cofactor">
    <cofactor evidence="1">
        <name>Mn(2+)</name>
        <dbReference type="ChEBI" id="CHEBI:29035"/>
    </cofactor>
</comment>
<comment type="cofactor">
    <cofactor evidence="2">
        <name>Mg(2+)</name>
        <dbReference type="ChEBI" id="CHEBI:18420"/>
    </cofactor>
</comment>
<dbReference type="EC" id="6.3.4.13" evidence="4 12"/>
<dbReference type="InterPro" id="IPR020562">
    <property type="entry name" value="PRibGlycinamide_synth_N"/>
</dbReference>
<dbReference type="SMART" id="SM01209">
    <property type="entry name" value="GARS_A"/>
    <property type="match status" value="1"/>
</dbReference>
<evidence type="ECO:0000256" key="5">
    <source>
        <dbReference type="ARBA" id="ARBA00022598"/>
    </source>
</evidence>
<evidence type="ECO:0000256" key="4">
    <source>
        <dbReference type="ARBA" id="ARBA00013255"/>
    </source>
</evidence>
<dbReference type="Gene3D" id="3.30.1490.20">
    <property type="entry name" value="ATP-grasp fold, A domain"/>
    <property type="match status" value="1"/>
</dbReference>
<dbReference type="Gene3D" id="3.30.470.20">
    <property type="entry name" value="ATP-grasp fold, B domain"/>
    <property type="match status" value="1"/>
</dbReference>
<dbReference type="Proteomes" id="UP000308528">
    <property type="component" value="Unassembled WGS sequence"/>
</dbReference>
<dbReference type="Gene3D" id="3.40.50.20">
    <property type="match status" value="1"/>
</dbReference>
<comment type="pathway">
    <text evidence="3 12">Purine metabolism; IMP biosynthesis via de novo pathway; N(1)-(5-phospho-D-ribosyl)glycinamide from 5-phospho-alpha-D-ribose 1-diphosphate: step 2/2.</text>
</comment>
<evidence type="ECO:0000256" key="2">
    <source>
        <dbReference type="ARBA" id="ARBA00001946"/>
    </source>
</evidence>
<dbReference type="InterPro" id="IPR020559">
    <property type="entry name" value="PRibGlycinamide_synth_CS"/>
</dbReference>
<proteinExistence type="inferred from homology"/>
<keyword evidence="6 13" id="KW-0547">Nucleotide-binding</keyword>
<dbReference type="GO" id="GO:0009113">
    <property type="term" value="P:purine nucleobase biosynthetic process"/>
    <property type="evidence" value="ECO:0007669"/>
    <property type="project" value="InterPro"/>
</dbReference>
<dbReference type="InterPro" id="IPR016185">
    <property type="entry name" value="PreATP-grasp_dom_sf"/>
</dbReference>
<reference evidence="15 16" key="1">
    <citation type="submission" date="2019-04" db="EMBL/GenBank/DDBJ databases">
        <title>Lewinella litorea sp. nov., isolated from a marine sand.</title>
        <authorList>
            <person name="Yoon J.-H."/>
        </authorList>
    </citation>
    <scope>NUCLEOTIDE SEQUENCE [LARGE SCALE GENOMIC DNA]</scope>
    <source>
        <strain evidence="15 16">HSMS-39</strain>
    </source>
</reference>
<keyword evidence="7 12" id="KW-0658">Purine biosynthesis</keyword>
<dbReference type="Pfam" id="PF02843">
    <property type="entry name" value="GARS_C"/>
    <property type="match status" value="1"/>
</dbReference>
<name>A0A4V3XLJ3_9BACT</name>
<evidence type="ECO:0000256" key="13">
    <source>
        <dbReference type="PROSITE-ProRule" id="PRU00409"/>
    </source>
</evidence>
<dbReference type="InterPro" id="IPR037123">
    <property type="entry name" value="PRibGlycinamide_synth_C_sf"/>
</dbReference>
<dbReference type="GO" id="GO:0005524">
    <property type="term" value="F:ATP binding"/>
    <property type="evidence" value="ECO:0007669"/>
    <property type="project" value="UniProtKB-UniRule"/>
</dbReference>
<comment type="similarity">
    <text evidence="9 12">Belongs to the GARS family.</text>
</comment>
<dbReference type="OrthoDB" id="9807240at2"/>
<gene>
    <name evidence="12 15" type="primary">purD</name>
    <name evidence="15" type="ORF">E4021_00575</name>
</gene>
<dbReference type="GO" id="GO:0006189">
    <property type="term" value="P:'de novo' IMP biosynthetic process"/>
    <property type="evidence" value="ECO:0007669"/>
    <property type="project" value="UniProtKB-UniRule"/>
</dbReference>
<dbReference type="SUPFAM" id="SSF52440">
    <property type="entry name" value="PreATP-grasp domain"/>
    <property type="match status" value="1"/>
</dbReference>
<dbReference type="Pfam" id="PF02844">
    <property type="entry name" value="GARS_N"/>
    <property type="match status" value="1"/>
</dbReference>
<dbReference type="PANTHER" id="PTHR43472:SF1">
    <property type="entry name" value="PHOSPHORIBOSYLAMINE--GLYCINE LIGASE, CHLOROPLASTIC"/>
    <property type="match status" value="1"/>
</dbReference>
<dbReference type="GO" id="GO:0046872">
    <property type="term" value="F:metal ion binding"/>
    <property type="evidence" value="ECO:0007669"/>
    <property type="project" value="InterPro"/>
</dbReference>
<dbReference type="PROSITE" id="PS50975">
    <property type="entry name" value="ATP_GRASP"/>
    <property type="match status" value="1"/>
</dbReference>
<dbReference type="FunFam" id="3.90.600.10:FF:000001">
    <property type="entry name" value="Trifunctional purine biosynthetic protein adenosine-3"/>
    <property type="match status" value="1"/>
</dbReference>
<dbReference type="InterPro" id="IPR000115">
    <property type="entry name" value="PRibGlycinamide_synth"/>
</dbReference>
<evidence type="ECO:0000256" key="11">
    <source>
        <dbReference type="ARBA" id="ARBA00042864"/>
    </source>
</evidence>
<dbReference type="InterPro" id="IPR011761">
    <property type="entry name" value="ATP-grasp"/>
</dbReference>
<dbReference type="SUPFAM" id="SSF56059">
    <property type="entry name" value="Glutathione synthetase ATP-binding domain-like"/>
    <property type="match status" value="1"/>
</dbReference>
<dbReference type="Gene3D" id="3.90.600.10">
    <property type="entry name" value="Phosphoribosylglycinamide synthetase, C-terminal domain"/>
    <property type="match status" value="1"/>
</dbReference>
<sequence length="426" mass="46680">MNVLLLGNGAREDALAWRVSESPLCGELFIAPGNAGTERRGTNLPLDLSDFNAIRQAVLDHKIKLVICGPEEPLVRGLRDYFRTDDQLKTVYFIGPGREAARLEGSKAYAKAFMEEYGIPTAGYRRFTADDREEAAAYLDSRTPPIVLKADGLAAGKGVIILNDVGEAKRELNAMLDGKFGEASATVVVEDFLDGIEFSVFVLTDGKSYRIFPVAKDYKRIGVGDTGPNTGGMGSVSHPPFVDPDLMRKVEQRIIQPTLEGIQKRKLDYRGFIFLGLIAVEGEPFVIEYNCRLGDPETQTVMARLQTDIMQLLLEAVEGDLSTAVIRMDQRQAATVVLVSGGYPGPYEKGKTISGLDDIQDSMIFHAGTRRKNKQEIVTNGGRVLSVTSYGDTLAEALEKCYANARRVSFEGANYRSDIGFDLETA</sequence>
<dbReference type="UniPathway" id="UPA00074">
    <property type="reaction ID" value="UER00125"/>
</dbReference>
<dbReference type="SUPFAM" id="SSF51246">
    <property type="entry name" value="Rudiment single hybrid motif"/>
    <property type="match status" value="1"/>
</dbReference>
<dbReference type="Pfam" id="PF01071">
    <property type="entry name" value="GARS_A"/>
    <property type="match status" value="1"/>
</dbReference>
<keyword evidence="16" id="KW-1185">Reference proteome</keyword>
<dbReference type="NCBIfam" id="TIGR00877">
    <property type="entry name" value="purD"/>
    <property type="match status" value="1"/>
</dbReference>
<comment type="caution">
    <text evidence="15">The sequence shown here is derived from an EMBL/GenBank/DDBJ whole genome shotgun (WGS) entry which is preliminary data.</text>
</comment>
<dbReference type="EMBL" id="SRSF01000001">
    <property type="protein sequence ID" value="THH41123.1"/>
    <property type="molecule type" value="Genomic_DNA"/>
</dbReference>
<dbReference type="InterPro" id="IPR013815">
    <property type="entry name" value="ATP_grasp_subdomain_1"/>
</dbReference>
<dbReference type="PANTHER" id="PTHR43472">
    <property type="entry name" value="PHOSPHORIBOSYLAMINE--GLYCINE LIGASE"/>
    <property type="match status" value="1"/>
</dbReference>
<evidence type="ECO:0000256" key="10">
    <source>
        <dbReference type="ARBA" id="ARBA00042242"/>
    </source>
</evidence>
<dbReference type="HAMAP" id="MF_00138">
    <property type="entry name" value="GARS"/>
    <property type="match status" value="1"/>
</dbReference>
<evidence type="ECO:0000259" key="14">
    <source>
        <dbReference type="PROSITE" id="PS50975"/>
    </source>
</evidence>
<dbReference type="SMART" id="SM01210">
    <property type="entry name" value="GARS_C"/>
    <property type="match status" value="1"/>
</dbReference>